<keyword evidence="19" id="KW-1185">Reference proteome</keyword>
<evidence type="ECO:0000256" key="8">
    <source>
        <dbReference type="ARBA" id="ARBA00050903"/>
    </source>
</evidence>
<sequence>MDTPLINLSRDDVNMVYEPSEDSFLLIDALEADLEFFKDIKPMACLEIGSGSGVVITALAMALNKYCRPFHLAIDINGSACQVTKKTGKLNSVELDVVQMDLLSCICSNCIFDIVVFNPPYVVTSDEEISDGRLLYKSWAGGTNGRKVMDRVFHKIPNILSRTGTFYLLIIKENDPDDILRMFKDLNMRGEVIVERKIRGEHLYVLRFKKIM</sequence>
<dbReference type="PROSITE" id="PS00092">
    <property type="entry name" value="N6_MTASE"/>
    <property type="match status" value="1"/>
</dbReference>
<dbReference type="AlphaFoldDB" id="A0A154P958"/>
<dbReference type="InterPro" id="IPR029063">
    <property type="entry name" value="SAM-dependent_MTases_sf"/>
</dbReference>
<dbReference type="InterPro" id="IPR004557">
    <property type="entry name" value="PrmC-related"/>
</dbReference>
<dbReference type="InterPro" id="IPR002052">
    <property type="entry name" value="DNA_methylase_N6_adenine_CS"/>
</dbReference>
<dbReference type="InterPro" id="IPR052190">
    <property type="entry name" value="Euk-Arch_PrmC-MTase"/>
</dbReference>
<dbReference type="GO" id="GO:0035657">
    <property type="term" value="C:eRF1 methyltransferase complex"/>
    <property type="evidence" value="ECO:0007669"/>
    <property type="project" value="TreeGrafter"/>
</dbReference>
<dbReference type="STRING" id="178035.A0A154P958"/>
<comment type="catalytic activity">
    <reaction evidence="8">
        <text>methylarsonous acid + S-adenosyl-L-methionine = dimethylarsinate + S-adenosyl-L-homocysteine + 2 H(+)</text>
        <dbReference type="Rhea" id="RHEA:11684"/>
        <dbReference type="ChEBI" id="CHEBI:15378"/>
        <dbReference type="ChEBI" id="CHEBI:16223"/>
        <dbReference type="ChEBI" id="CHEBI:17826"/>
        <dbReference type="ChEBI" id="CHEBI:57856"/>
        <dbReference type="ChEBI" id="CHEBI:59789"/>
    </reaction>
</comment>
<evidence type="ECO:0000256" key="14">
    <source>
        <dbReference type="ARBA" id="ARBA00083337"/>
    </source>
</evidence>
<reference evidence="18 19" key="1">
    <citation type="submission" date="2015-07" db="EMBL/GenBank/DDBJ databases">
        <title>The genome of Dufourea novaeangliae.</title>
        <authorList>
            <person name="Pan H."/>
            <person name="Kapheim K."/>
        </authorList>
    </citation>
    <scope>NUCLEOTIDE SEQUENCE [LARGE SCALE GENOMIC DNA]</scope>
    <source>
        <strain evidence="18">0120121106</strain>
        <tissue evidence="18">Whole body</tissue>
    </source>
</reference>
<dbReference type="Pfam" id="PF05175">
    <property type="entry name" value="MTS"/>
    <property type="match status" value="1"/>
</dbReference>
<evidence type="ECO:0000259" key="17">
    <source>
        <dbReference type="Pfam" id="PF05175"/>
    </source>
</evidence>
<keyword evidence="6" id="KW-0539">Nucleus</keyword>
<dbReference type="GO" id="GO:0036009">
    <property type="term" value="F:protein-glutamine N-methyltransferase activity"/>
    <property type="evidence" value="ECO:0007669"/>
    <property type="project" value="UniProtKB-ARBA"/>
</dbReference>
<dbReference type="NCBIfam" id="TIGR00537">
    <property type="entry name" value="hemK_rel_arch"/>
    <property type="match status" value="1"/>
</dbReference>
<evidence type="ECO:0000256" key="5">
    <source>
        <dbReference type="ARBA" id="ARBA00022691"/>
    </source>
</evidence>
<evidence type="ECO:0000256" key="13">
    <source>
        <dbReference type="ARBA" id="ARBA00080992"/>
    </source>
</evidence>
<dbReference type="PANTHER" id="PTHR45875">
    <property type="entry name" value="METHYLTRANSFERASE N6AMT1"/>
    <property type="match status" value="1"/>
</dbReference>
<accession>A0A154P958</accession>
<dbReference type="Gene3D" id="3.40.50.150">
    <property type="entry name" value="Vaccinia Virus protein VP39"/>
    <property type="match status" value="1"/>
</dbReference>
<comment type="subcellular location">
    <subcellularLocation>
        <location evidence="1">Nucleus</location>
    </subcellularLocation>
</comment>
<evidence type="ECO:0000256" key="6">
    <source>
        <dbReference type="ARBA" id="ARBA00023242"/>
    </source>
</evidence>
<evidence type="ECO:0000256" key="1">
    <source>
        <dbReference type="ARBA" id="ARBA00004123"/>
    </source>
</evidence>
<dbReference type="EMBL" id="KQ434846">
    <property type="protein sequence ID" value="KZC08371.1"/>
    <property type="molecule type" value="Genomic_DNA"/>
</dbReference>
<dbReference type="GO" id="GO:0003676">
    <property type="term" value="F:nucleic acid binding"/>
    <property type="evidence" value="ECO:0007669"/>
    <property type="project" value="InterPro"/>
</dbReference>
<evidence type="ECO:0000256" key="4">
    <source>
        <dbReference type="ARBA" id="ARBA00022679"/>
    </source>
</evidence>
<evidence type="ECO:0000256" key="2">
    <source>
        <dbReference type="ARBA" id="ARBA00006149"/>
    </source>
</evidence>
<evidence type="ECO:0000256" key="11">
    <source>
        <dbReference type="ARBA" id="ARBA00075330"/>
    </source>
</evidence>
<dbReference type="InterPro" id="IPR007848">
    <property type="entry name" value="Small_mtfrase_dom"/>
</dbReference>
<feature type="domain" description="Methyltransferase small" evidence="17">
    <location>
        <begin position="41"/>
        <end position="126"/>
    </location>
</feature>
<dbReference type="OrthoDB" id="406152at2759"/>
<comment type="subunit">
    <text evidence="10">Heterodimer; heterodimerization with TRMT112 is required for S-adenosyl-L-methionine-binding.</text>
</comment>
<dbReference type="OMA" id="EWDDWME"/>
<keyword evidence="3 18" id="KW-0489">Methyltransferase</keyword>
<dbReference type="SUPFAM" id="SSF53335">
    <property type="entry name" value="S-adenosyl-L-methionine-dependent methyltransferases"/>
    <property type="match status" value="1"/>
</dbReference>
<evidence type="ECO:0000256" key="3">
    <source>
        <dbReference type="ARBA" id="ARBA00022603"/>
    </source>
</evidence>
<proteinExistence type="inferred from homology"/>
<evidence type="ECO:0000256" key="9">
    <source>
        <dbReference type="ARBA" id="ARBA00053180"/>
    </source>
</evidence>
<evidence type="ECO:0000256" key="16">
    <source>
        <dbReference type="ARBA" id="ARBA00093667"/>
    </source>
</evidence>
<protein>
    <recommendedName>
        <fullName evidence="15">Methyltransferase HEMK2</fullName>
    </recommendedName>
    <alternativeName>
        <fullName evidence="14">HemK methyltransferase family member 2</fullName>
    </alternativeName>
    <alternativeName>
        <fullName evidence="12">Lysine N-methyltransferase 9</fullName>
    </alternativeName>
    <alternativeName>
        <fullName evidence="11">Methylarsonite methyltransferase N6AMT1</fullName>
    </alternativeName>
    <alternativeName>
        <fullName evidence="16">Methyltransferase N6AMT1</fullName>
    </alternativeName>
    <alternativeName>
        <fullName evidence="13">Protein N(5)-glutamine methyltransferase</fullName>
    </alternativeName>
</protein>
<dbReference type="FunFam" id="3.40.50.150:FF:000077">
    <property type="entry name" value="HemK methyltransferase family member 2"/>
    <property type="match status" value="1"/>
</dbReference>
<comment type="function">
    <text evidence="9">Methyltransferase that can methylate proteins and, to a lower extent, arsenic. Catalytic subunit of a heterodimer with TRMT112, which monomethylates 'Lys-12' of histone H4 (H4K12me1), a modification present at the promoters of numerous genes encoding cell cycle regulators. Catalytic subunit of a heterodimer with TRMT112, which catalyzes N5-methylation of Glu residue of proteins with a Gly-Gln-Xaa-Xaa-Xaa-Arg motif. Methylates ETF1 on 'Gln-185'; ETF1 needs to be complexed to ERF3 in its GTP-bound form to be efficiently methylated. May also play a role in the modulation of arsenic-induced toxicity by mediating the conversion of monomethylarsonous acid (3+) into the less toxic dimethylarsonic acid. It however only plays a limited role in arsenic metabolism compared with AS3MT.</text>
</comment>
<comment type="similarity">
    <text evidence="2">Belongs to the eukaryotic/archaeal PrmC-related family.</text>
</comment>
<gene>
    <name evidence="18" type="ORF">WN55_09275</name>
</gene>
<name>A0A154P958_DUFNO</name>
<dbReference type="Proteomes" id="UP000076502">
    <property type="component" value="Unassembled WGS sequence"/>
</dbReference>
<comment type="catalytic activity">
    <reaction evidence="7">
        <text>L-lysyl-[histone] + S-adenosyl-L-methionine = N(6)-methyl-L-lysyl-[histone] + S-adenosyl-L-homocysteine + H(+)</text>
        <dbReference type="Rhea" id="RHEA:10024"/>
        <dbReference type="Rhea" id="RHEA-COMP:9845"/>
        <dbReference type="Rhea" id="RHEA-COMP:9846"/>
        <dbReference type="ChEBI" id="CHEBI:15378"/>
        <dbReference type="ChEBI" id="CHEBI:29969"/>
        <dbReference type="ChEBI" id="CHEBI:57856"/>
        <dbReference type="ChEBI" id="CHEBI:59789"/>
        <dbReference type="ChEBI" id="CHEBI:61929"/>
    </reaction>
    <physiologicalReaction direction="left-to-right" evidence="7">
        <dbReference type="Rhea" id="RHEA:10025"/>
    </physiologicalReaction>
</comment>
<evidence type="ECO:0000256" key="7">
    <source>
        <dbReference type="ARBA" id="ARBA00048619"/>
    </source>
</evidence>
<dbReference type="PANTHER" id="PTHR45875:SF1">
    <property type="entry name" value="METHYLTRANSFERASE N6AMT1"/>
    <property type="match status" value="1"/>
</dbReference>
<evidence type="ECO:0000256" key="12">
    <source>
        <dbReference type="ARBA" id="ARBA00076540"/>
    </source>
</evidence>
<evidence type="ECO:0000313" key="19">
    <source>
        <dbReference type="Proteomes" id="UP000076502"/>
    </source>
</evidence>
<organism evidence="18 19">
    <name type="scientific">Dufourea novaeangliae</name>
    <name type="common">Sweat bee</name>
    <dbReference type="NCBI Taxonomy" id="178035"/>
    <lineage>
        <taxon>Eukaryota</taxon>
        <taxon>Metazoa</taxon>
        <taxon>Ecdysozoa</taxon>
        <taxon>Arthropoda</taxon>
        <taxon>Hexapoda</taxon>
        <taxon>Insecta</taxon>
        <taxon>Pterygota</taxon>
        <taxon>Neoptera</taxon>
        <taxon>Endopterygota</taxon>
        <taxon>Hymenoptera</taxon>
        <taxon>Apocrita</taxon>
        <taxon>Aculeata</taxon>
        <taxon>Apoidea</taxon>
        <taxon>Anthophila</taxon>
        <taxon>Halictidae</taxon>
        <taxon>Rophitinae</taxon>
        <taxon>Dufourea</taxon>
    </lineage>
</organism>
<dbReference type="GO" id="GO:0005634">
    <property type="term" value="C:nucleus"/>
    <property type="evidence" value="ECO:0007669"/>
    <property type="project" value="UniProtKB-SubCell"/>
</dbReference>
<keyword evidence="4 18" id="KW-0808">Transferase</keyword>
<evidence type="ECO:0000256" key="10">
    <source>
        <dbReference type="ARBA" id="ARBA00062344"/>
    </source>
</evidence>
<keyword evidence="5" id="KW-0949">S-adenosyl-L-methionine</keyword>
<dbReference type="GO" id="GO:0032259">
    <property type="term" value="P:methylation"/>
    <property type="evidence" value="ECO:0007669"/>
    <property type="project" value="UniProtKB-KW"/>
</dbReference>
<evidence type="ECO:0000256" key="15">
    <source>
        <dbReference type="ARBA" id="ARBA00093624"/>
    </source>
</evidence>
<evidence type="ECO:0000313" key="18">
    <source>
        <dbReference type="EMBL" id="KZC08371.1"/>
    </source>
</evidence>